<dbReference type="SUPFAM" id="SSF54637">
    <property type="entry name" value="Thioesterase/thiol ester dehydrase-isomerase"/>
    <property type="match status" value="1"/>
</dbReference>
<dbReference type="CDD" id="cd03443">
    <property type="entry name" value="PaaI_thioesterase"/>
    <property type="match status" value="1"/>
</dbReference>
<dbReference type="GO" id="GO:0016289">
    <property type="term" value="F:acyl-CoA hydrolase activity"/>
    <property type="evidence" value="ECO:0007669"/>
    <property type="project" value="UniProtKB-ARBA"/>
</dbReference>
<evidence type="ECO:0000256" key="1">
    <source>
        <dbReference type="ARBA" id="ARBA00022801"/>
    </source>
</evidence>
<dbReference type="InterPro" id="IPR029069">
    <property type="entry name" value="HotDog_dom_sf"/>
</dbReference>
<dbReference type="NCBIfam" id="TIGR02286">
    <property type="entry name" value="PaaD"/>
    <property type="match status" value="1"/>
</dbReference>
<protein>
    <submittedName>
        <fullName evidence="3">Acyl-CoA thioesterase</fullName>
    </submittedName>
</protein>
<dbReference type="Pfam" id="PF03061">
    <property type="entry name" value="4HBT"/>
    <property type="match status" value="1"/>
</dbReference>
<dbReference type="InterPro" id="IPR006683">
    <property type="entry name" value="Thioestr_dom"/>
</dbReference>
<organism evidence="3 4">
    <name type="scientific">Corynebacterium cystitidis DSM 20524</name>
    <dbReference type="NCBI Taxonomy" id="1121357"/>
    <lineage>
        <taxon>Bacteria</taxon>
        <taxon>Bacillati</taxon>
        <taxon>Actinomycetota</taxon>
        <taxon>Actinomycetes</taxon>
        <taxon>Mycobacteriales</taxon>
        <taxon>Corynebacteriaceae</taxon>
        <taxon>Corynebacterium</taxon>
    </lineage>
</organism>
<dbReference type="STRING" id="1121357.SAMN05661109_01499"/>
<dbReference type="NCBIfam" id="TIGR00369">
    <property type="entry name" value="unchar_dom_1"/>
    <property type="match status" value="1"/>
</dbReference>
<dbReference type="AlphaFoldDB" id="A0A1H9TPK0"/>
<accession>A0A1H9TPK0</accession>
<sequence>MNESTHASFASDLKFGPGLEFTEEMYKQDRSLKTMGITITAVERGRTEGTMTITPEMCNGHNTIQGGFLFTFADALFAGACNSSAGTTTVASQVGIHFISPGFVGDVLQGVAIERETWGRNGITDVTIFRDDEVIAEFRGTSRTIGKP</sequence>
<keyword evidence="4" id="KW-1185">Reference proteome</keyword>
<dbReference type="InterPro" id="IPR003736">
    <property type="entry name" value="PAAI_dom"/>
</dbReference>
<dbReference type="PANTHER" id="PTHR42856:SF1">
    <property type="entry name" value="ACYL-COENZYME A THIOESTERASE PAAI"/>
    <property type="match status" value="1"/>
</dbReference>
<feature type="domain" description="Thioesterase" evidence="2">
    <location>
        <begin position="62"/>
        <end position="134"/>
    </location>
</feature>
<proteinExistence type="predicted"/>
<dbReference type="Proteomes" id="UP000198929">
    <property type="component" value="Unassembled WGS sequence"/>
</dbReference>
<keyword evidence="1" id="KW-0378">Hydrolase</keyword>
<evidence type="ECO:0000313" key="3">
    <source>
        <dbReference type="EMBL" id="SER99035.1"/>
    </source>
</evidence>
<dbReference type="RefSeq" id="WP_092258473.1">
    <property type="nucleotide sequence ID" value="NZ_CP047199.1"/>
</dbReference>
<evidence type="ECO:0000313" key="4">
    <source>
        <dbReference type="Proteomes" id="UP000198929"/>
    </source>
</evidence>
<name>A0A1H9TPK0_9CORY</name>
<gene>
    <name evidence="3" type="ORF">SAMN05661109_01499</name>
</gene>
<dbReference type="InterPro" id="IPR052723">
    <property type="entry name" value="Acyl-CoA_thioesterase_PaaI"/>
</dbReference>
<dbReference type="Gene3D" id="3.10.129.10">
    <property type="entry name" value="Hotdog Thioesterase"/>
    <property type="match status" value="1"/>
</dbReference>
<evidence type="ECO:0000259" key="2">
    <source>
        <dbReference type="Pfam" id="PF03061"/>
    </source>
</evidence>
<dbReference type="InterPro" id="IPR011973">
    <property type="entry name" value="PaaD"/>
</dbReference>
<reference evidence="4" key="1">
    <citation type="submission" date="2016-10" db="EMBL/GenBank/DDBJ databases">
        <authorList>
            <person name="Varghese N."/>
            <person name="Submissions S."/>
        </authorList>
    </citation>
    <scope>NUCLEOTIDE SEQUENCE [LARGE SCALE GENOMIC DNA]</scope>
    <source>
        <strain evidence="4">DSM 20524</strain>
    </source>
</reference>
<dbReference type="PANTHER" id="PTHR42856">
    <property type="entry name" value="ACYL-COENZYME A THIOESTERASE PAAI"/>
    <property type="match status" value="1"/>
</dbReference>
<dbReference type="EMBL" id="FOGQ01000006">
    <property type="protein sequence ID" value="SER99035.1"/>
    <property type="molecule type" value="Genomic_DNA"/>
</dbReference>